<dbReference type="eggNOG" id="KOG1164">
    <property type="taxonomic scope" value="Eukaryota"/>
</dbReference>
<dbReference type="GO" id="GO:0004674">
    <property type="term" value="F:protein serine/threonine kinase activity"/>
    <property type="evidence" value="ECO:0007669"/>
    <property type="project" value="UniProtKB-EC"/>
</dbReference>
<evidence type="ECO:0000313" key="5">
    <source>
        <dbReference type="Proteomes" id="UP000014500"/>
    </source>
</evidence>
<dbReference type="InterPro" id="IPR000719">
    <property type="entry name" value="Prot_kinase_dom"/>
</dbReference>
<dbReference type="InterPro" id="IPR050235">
    <property type="entry name" value="CK1_Ser-Thr_kinase"/>
</dbReference>
<dbReference type="HOGENOM" id="CLU_019279_4_0_1"/>
<evidence type="ECO:0000256" key="1">
    <source>
        <dbReference type="ARBA" id="ARBA00012513"/>
    </source>
</evidence>
<dbReference type="EnsemblMetazoa" id="SMAR013973-RA">
    <property type="protein sequence ID" value="SMAR013973-PA"/>
    <property type="gene ID" value="SMAR013973"/>
</dbReference>
<name>T1JJE3_STRMM</name>
<feature type="transmembrane region" description="Helical" evidence="2">
    <location>
        <begin position="243"/>
        <end position="262"/>
    </location>
</feature>
<dbReference type="STRING" id="126957.T1JJE3"/>
<dbReference type="InterPro" id="IPR011009">
    <property type="entry name" value="Kinase-like_dom_sf"/>
</dbReference>
<dbReference type="GO" id="GO:0005524">
    <property type="term" value="F:ATP binding"/>
    <property type="evidence" value="ECO:0007669"/>
    <property type="project" value="InterPro"/>
</dbReference>
<dbReference type="PROSITE" id="PS00108">
    <property type="entry name" value="PROTEIN_KINASE_ST"/>
    <property type="match status" value="1"/>
</dbReference>
<evidence type="ECO:0000313" key="4">
    <source>
        <dbReference type="EnsemblMetazoa" id="SMAR013973-PA"/>
    </source>
</evidence>
<accession>T1JJE3</accession>
<dbReference type="EC" id="2.7.11.1" evidence="1"/>
<dbReference type="InterPro" id="IPR008271">
    <property type="entry name" value="Ser/Thr_kinase_AS"/>
</dbReference>
<reference evidence="4" key="2">
    <citation type="submission" date="2015-02" db="UniProtKB">
        <authorList>
            <consortium name="EnsemblMetazoa"/>
        </authorList>
    </citation>
    <scope>IDENTIFICATION</scope>
</reference>
<feature type="domain" description="Protein kinase" evidence="3">
    <location>
        <begin position="26"/>
        <end position="429"/>
    </location>
</feature>
<keyword evidence="2" id="KW-1133">Transmembrane helix</keyword>
<protein>
    <recommendedName>
        <fullName evidence="1">non-specific serine/threonine protein kinase</fullName>
        <ecNumber evidence="1">2.7.11.1</ecNumber>
    </recommendedName>
</protein>
<evidence type="ECO:0000259" key="3">
    <source>
        <dbReference type="PROSITE" id="PS50011"/>
    </source>
</evidence>
<evidence type="ECO:0000256" key="2">
    <source>
        <dbReference type="SAM" id="Phobius"/>
    </source>
</evidence>
<dbReference type="SMART" id="SM00220">
    <property type="entry name" value="S_TKc"/>
    <property type="match status" value="1"/>
</dbReference>
<dbReference type="AlphaFoldDB" id="T1JJE3"/>
<dbReference type="PANTHER" id="PTHR11909">
    <property type="entry name" value="CASEIN KINASE-RELATED"/>
    <property type="match status" value="1"/>
</dbReference>
<proteinExistence type="predicted"/>
<keyword evidence="2" id="KW-0472">Membrane</keyword>
<reference evidence="5" key="1">
    <citation type="submission" date="2011-05" db="EMBL/GenBank/DDBJ databases">
        <authorList>
            <person name="Richards S.R."/>
            <person name="Qu J."/>
            <person name="Jiang H."/>
            <person name="Jhangiani S.N."/>
            <person name="Agravi P."/>
            <person name="Goodspeed R."/>
            <person name="Gross S."/>
            <person name="Mandapat C."/>
            <person name="Jackson L."/>
            <person name="Mathew T."/>
            <person name="Pu L."/>
            <person name="Thornton R."/>
            <person name="Saada N."/>
            <person name="Wilczek-Boney K.B."/>
            <person name="Lee S."/>
            <person name="Kovar C."/>
            <person name="Wu Y."/>
            <person name="Scherer S.E."/>
            <person name="Worley K.C."/>
            <person name="Muzny D.M."/>
            <person name="Gibbs R."/>
        </authorList>
    </citation>
    <scope>NUCLEOTIDE SEQUENCE</scope>
    <source>
        <strain evidence="5">Brora</strain>
    </source>
</reference>
<dbReference type="Proteomes" id="UP000014500">
    <property type="component" value="Unassembled WGS sequence"/>
</dbReference>
<dbReference type="PROSITE" id="PS50011">
    <property type="entry name" value="PROTEIN_KINASE_DOM"/>
    <property type="match status" value="1"/>
</dbReference>
<keyword evidence="5" id="KW-1185">Reference proteome</keyword>
<dbReference type="EMBL" id="JH431448">
    <property type="status" value="NOT_ANNOTATED_CDS"/>
    <property type="molecule type" value="Genomic_DNA"/>
</dbReference>
<organism evidence="4 5">
    <name type="scientific">Strigamia maritima</name>
    <name type="common">European centipede</name>
    <name type="synonym">Geophilus maritimus</name>
    <dbReference type="NCBI Taxonomy" id="126957"/>
    <lineage>
        <taxon>Eukaryota</taxon>
        <taxon>Metazoa</taxon>
        <taxon>Ecdysozoa</taxon>
        <taxon>Arthropoda</taxon>
        <taxon>Myriapoda</taxon>
        <taxon>Chilopoda</taxon>
        <taxon>Pleurostigmophora</taxon>
        <taxon>Geophilomorpha</taxon>
        <taxon>Linotaeniidae</taxon>
        <taxon>Strigamia</taxon>
    </lineage>
</organism>
<sequence>MLWEKSKPCFNLPAGQVLTDSDGQRWLLGNVFGAGGHAEVYSADIDSPNLHLQHGAFTCDQYAIKVDLAHGTLYGEVTSFGHIGRIQNIERWRRERKLKFLGMPKFISDGVNQINGTEYRFLVMERFGDDLQKFLTGNGNRFSAKTVVNLGIQLVNIVKFLHNDIKALNIVVDRKCCDQVYLIDFGLARLYAFGNYGHRKYRPPSGDAHYGTLFFLAVTRMSGHCPVAETWKSKARFTLGSHWHPLIGSSVFLLLAVIVYFFTLSTATSCVNSVNVFTLLLAYFRSHNAPRCCYFSTVTASVNTSVNLALAYNMLKWSSGKLPWEMDVVPEDKKKIFMQKRNYTDDVQKLFKECYGTTAPCPGLEQFFDYVLKLDYAEDPNYDRCRQFLKEGLRKLVSKMTETKCSCKKRKGEKLDEHWPVKRTRHSILKEPCTSTRSDYGNYATGRCEITYEASPELNSIQFNV</sequence>
<dbReference type="PhylomeDB" id="T1JJE3"/>
<dbReference type="Gene3D" id="1.10.510.10">
    <property type="entry name" value="Transferase(Phosphotransferase) domain 1"/>
    <property type="match status" value="2"/>
</dbReference>
<keyword evidence="2" id="KW-0812">Transmembrane</keyword>
<dbReference type="SUPFAM" id="SSF56112">
    <property type="entry name" value="Protein kinase-like (PK-like)"/>
    <property type="match status" value="1"/>
</dbReference>